<dbReference type="Gene3D" id="2.30.29.30">
    <property type="entry name" value="Pleckstrin-homology domain (PH domain)/Phosphotyrosine-binding domain (PTB)"/>
    <property type="match status" value="1"/>
</dbReference>
<proteinExistence type="predicted"/>
<dbReference type="EMBL" id="VSRR010000179">
    <property type="protein sequence ID" value="MPC11748.1"/>
    <property type="molecule type" value="Genomic_DNA"/>
</dbReference>
<dbReference type="SMART" id="SM00568">
    <property type="entry name" value="GRAM"/>
    <property type="match status" value="1"/>
</dbReference>
<dbReference type="Proteomes" id="UP000324222">
    <property type="component" value="Unassembled WGS sequence"/>
</dbReference>
<dbReference type="GO" id="GO:0140268">
    <property type="term" value="C:endoplasmic reticulum-plasma membrane contact site"/>
    <property type="evidence" value="ECO:0007669"/>
    <property type="project" value="TreeGrafter"/>
</dbReference>
<dbReference type="PANTHER" id="PTHR23319">
    <property type="entry name" value="GRAM DOMAIN CONTAINING 1B, ISOFORM E"/>
    <property type="match status" value="1"/>
</dbReference>
<reference evidence="3 4" key="1">
    <citation type="submission" date="2019-05" db="EMBL/GenBank/DDBJ databases">
        <title>Another draft genome of Portunus trituberculatus and its Hox gene families provides insights of decapod evolution.</title>
        <authorList>
            <person name="Jeong J.-H."/>
            <person name="Song I."/>
            <person name="Kim S."/>
            <person name="Choi T."/>
            <person name="Kim D."/>
            <person name="Ryu S."/>
            <person name="Kim W."/>
        </authorList>
    </citation>
    <scope>NUCLEOTIDE SEQUENCE [LARGE SCALE GENOMIC DNA]</scope>
    <source>
        <tissue evidence="3">Muscle</tissue>
    </source>
</reference>
<evidence type="ECO:0000259" key="2">
    <source>
        <dbReference type="SMART" id="SM00568"/>
    </source>
</evidence>
<feature type="compositionally biased region" description="Basic and acidic residues" evidence="1">
    <location>
        <begin position="72"/>
        <end position="88"/>
    </location>
</feature>
<dbReference type="OrthoDB" id="2162691at2759"/>
<comment type="caution">
    <text evidence="3">The sequence shown here is derived from an EMBL/GenBank/DDBJ whole genome shotgun (WGS) entry which is preliminary data.</text>
</comment>
<feature type="compositionally biased region" description="Basic and acidic residues" evidence="1">
    <location>
        <begin position="22"/>
        <end position="41"/>
    </location>
</feature>
<dbReference type="GO" id="GO:0005886">
    <property type="term" value="C:plasma membrane"/>
    <property type="evidence" value="ECO:0007669"/>
    <property type="project" value="TreeGrafter"/>
</dbReference>
<dbReference type="Pfam" id="PF02893">
    <property type="entry name" value="GRAM"/>
    <property type="match status" value="1"/>
</dbReference>
<feature type="region of interest" description="Disordered" evidence="1">
    <location>
        <begin position="1"/>
        <end position="88"/>
    </location>
</feature>
<name>A0A5B7CRL1_PORTR</name>
<gene>
    <name evidence="3" type="primary">GRAMD1B_1</name>
    <name evidence="3" type="ORF">E2C01_004423</name>
</gene>
<evidence type="ECO:0000313" key="4">
    <source>
        <dbReference type="Proteomes" id="UP000324222"/>
    </source>
</evidence>
<dbReference type="PANTHER" id="PTHR23319:SF4">
    <property type="entry name" value="GRAM DOMAIN CONTAINING 1B, ISOFORM E"/>
    <property type="match status" value="1"/>
</dbReference>
<protein>
    <submittedName>
        <fullName evidence="3">GRAM domain-containing protein 1B</fullName>
    </submittedName>
</protein>
<dbReference type="AlphaFoldDB" id="A0A5B7CRL1"/>
<feature type="compositionally biased region" description="Low complexity" evidence="1">
    <location>
        <begin position="44"/>
        <end position="55"/>
    </location>
</feature>
<evidence type="ECO:0000256" key="1">
    <source>
        <dbReference type="SAM" id="MobiDB-lite"/>
    </source>
</evidence>
<accession>A0A5B7CRL1</accession>
<evidence type="ECO:0000313" key="3">
    <source>
        <dbReference type="EMBL" id="MPC11748.1"/>
    </source>
</evidence>
<dbReference type="GO" id="GO:0032366">
    <property type="term" value="P:intracellular sterol transport"/>
    <property type="evidence" value="ECO:0007669"/>
    <property type="project" value="TreeGrafter"/>
</dbReference>
<organism evidence="3 4">
    <name type="scientific">Portunus trituberculatus</name>
    <name type="common">Swimming crab</name>
    <name type="synonym">Neptunus trituberculatus</name>
    <dbReference type="NCBI Taxonomy" id="210409"/>
    <lineage>
        <taxon>Eukaryota</taxon>
        <taxon>Metazoa</taxon>
        <taxon>Ecdysozoa</taxon>
        <taxon>Arthropoda</taxon>
        <taxon>Crustacea</taxon>
        <taxon>Multicrustacea</taxon>
        <taxon>Malacostraca</taxon>
        <taxon>Eumalacostraca</taxon>
        <taxon>Eucarida</taxon>
        <taxon>Decapoda</taxon>
        <taxon>Pleocyemata</taxon>
        <taxon>Brachyura</taxon>
        <taxon>Eubrachyura</taxon>
        <taxon>Portunoidea</taxon>
        <taxon>Portunidae</taxon>
        <taxon>Portuninae</taxon>
        <taxon>Portunus</taxon>
    </lineage>
</organism>
<dbReference type="GO" id="GO:0032934">
    <property type="term" value="F:sterol binding"/>
    <property type="evidence" value="ECO:0007669"/>
    <property type="project" value="TreeGrafter"/>
</dbReference>
<dbReference type="InterPro" id="IPR011993">
    <property type="entry name" value="PH-like_dom_sf"/>
</dbReference>
<feature type="domain" description="GRAM" evidence="2">
    <location>
        <begin position="105"/>
        <end position="233"/>
    </location>
</feature>
<dbReference type="InterPro" id="IPR004182">
    <property type="entry name" value="GRAM"/>
</dbReference>
<sequence length="338" mass="37695">MASKCPSASSQENDSKKSRKTVTIEKVLEMLDRYGRGEKTSPDSVSRSSESSRSVEAPRTPEIGSNINGVIGKERKESRDSKSGDKKSNKAWYKMLNPTYKSRSEDLKRLFKDLPSDERLIVDYSCALQKDILVHGRLYVTPNYFCFYSKIFGWETFQMSATELWQWVHSSYGDELGLTSDDDDYVAPSTEDDAKTNTIMHGTDRSCDAPSLNPAHKLFSVDSIELRCVCPRPVQPSRKVWCVHLAGTPARYRCSGTIRGLFRLCCDCTQYFDNSGARGASVKYSTPALASWVRLYLRKYPCTQPSQGQDTCTEQVGEPAMCLGSIPAGCLPASPTDS</sequence>
<dbReference type="InterPro" id="IPR051482">
    <property type="entry name" value="Cholesterol_transport"/>
</dbReference>
<keyword evidence="4" id="KW-1185">Reference proteome</keyword>
<dbReference type="GO" id="GO:0120015">
    <property type="term" value="F:sterol transfer activity"/>
    <property type="evidence" value="ECO:0007669"/>
    <property type="project" value="TreeGrafter"/>
</dbReference>
<dbReference type="GO" id="GO:0005789">
    <property type="term" value="C:endoplasmic reticulum membrane"/>
    <property type="evidence" value="ECO:0007669"/>
    <property type="project" value="TreeGrafter"/>
</dbReference>
<feature type="compositionally biased region" description="Polar residues" evidence="1">
    <location>
        <begin position="1"/>
        <end position="12"/>
    </location>
</feature>